<keyword evidence="3" id="KW-0732">Signal</keyword>
<name>A0A9K3CVA0_9EUKA</name>
<comment type="caution">
    <text evidence="4">The sequence shown here is derived from an EMBL/GenBank/DDBJ whole genome shotgun (WGS) entry which is preliminary data.</text>
</comment>
<organism evidence="4 5">
    <name type="scientific">Kipferlia bialata</name>
    <dbReference type="NCBI Taxonomy" id="797122"/>
    <lineage>
        <taxon>Eukaryota</taxon>
        <taxon>Metamonada</taxon>
        <taxon>Carpediemonas-like organisms</taxon>
        <taxon>Kipferlia</taxon>
    </lineage>
</organism>
<keyword evidence="5" id="KW-1185">Reference proteome</keyword>
<proteinExistence type="predicted"/>
<dbReference type="Proteomes" id="UP000265618">
    <property type="component" value="Unassembled WGS sequence"/>
</dbReference>
<sequence>MRHWVCIYLVLLGLFAASASTFSCPNADVSFGLEPDTYICPTHATGGYEYQWLQPKRRIHLDDQEDLKMLNEKLLSEYFGLSISMGDNNLIPVIFSRFIYCSFLSCLLDASKPSIPKEGRAGIDIGTGPFAIYAGIFCRLRHPHTPMARMTCTEGDNRSALRAVHTIKGWGMDISSDKQQCDKQAERSTISVVDITTLPNASGLDTIVGVVPDLFEEGEREGEREGEGEGERECVPRYSCTMCNPPFSDTAAPRNYRIDSVYTGTRDETYTPGGEVGFVRRMIGDSTVSRGQVAWYSSLVSRSQSVEQICRILSTTKHIKTAGVANIYMGITRRYVVFWSYTHSMDMAHYTPGCSIKKMEEQE</sequence>
<dbReference type="PANTHER" id="PTHR13393">
    <property type="entry name" value="SAM-DEPENDENT METHYLTRANSFERASE"/>
    <property type="match status" value="1"/>
</dbReference>
<dbReference type="GO" id="GO:0005634">
    <property type="term" value="C:nucleus"/>
    <property type="evidence" value="ECO:0007669"/>
    <property type="project" value="TreeGrafter"/>
</dbReference>
<evidence type="ECO:0000313" key="4">
    <source>
        <dbReference type="EMBL" id="GIQ83075.1"/>
    </source>
</evidence>
<reference evidence="4 5" key="1">
    <citation type="journal article" date="2018" name="PLoS ONE">
        <title>The draft genome of Kipferlia bialata reveals reductive genome evolution in fornicate parasites.</title>
        <authorList>
            <person name="Tanifuji G."/>
            <person name="Takabayashi S."/>
            <person name="Kume K."/>
            <person name="Takagi M."/>
            <person name="Nakayama T."/>
            <person name="Kamikawa R."/>
            <person name="Inagaki Y."/>
            <person name="Hashimoto T."/>
        </authorList>
    </citation>
    <scope>NUCLEOTIDE SEQUENCE [LARGE SCALE GENOMIC DNA]</scope>
    <source>
        <strain evidence="4">NY0173</strain>
    </source>
</reference>
<keyword evidence="1 4" id="KW-0489">Methyltransferase</keyword>
<dbReference type="OrthoDB" id="514248at2759"/>
<dbReference type="InterPro" id="IPR010286">
    <property type="entry name" value="METTL16/RlmF"/>
</dbReference>
<dbReference type="AlphaFoldDB" id="A0A9K3CVA0"/>
<dbReference type="Gene3D" id="3.40.50.150">
    <property type="entry name" value="Vaccinia Virus protein VP39"/>
    <property type="match status" value="1"/>
</dbReference>
<evidence type="ECO:0000313" key="5">
    <source>
        <dbReference type="Proteomes" id="UP000265618"/>
    </source>
</evidence>
<keyword evidence="2" id="KW-0808">Transferase</keyword>
<dbReference type="GO" id="GO:0008168">
    <property type="term" value="F:methyltransferase activity"/>
    <property type="evidence" value="ECO:0007669"/>
    <property type="project" value="UniProtKB-KW"/>
</dbReference>
<dbReference type="PROSITE" id="PS51257">
    <property type="entry name" value="PROKAR_LIPOPROTEIN"/>
    <property type="match status" value="1"/>
</dbReference>
<protein>
    <submittedName>
        <fullName evidence="4">Ribosomal RNA large subunit methyltransferase F-like</fullName>
    </submittedName>
</protein>
<dbReference type="Pfam" id="PF05971">
    <property type="entry name" value="Methyltransf_10"/>
    <property type="match status" value="2"/>
</dbReference>
<accession>A0A9K3CVA0</accession>
<dbReference type="InterPro" id="IPR029063">
    <property type="entry name" value="SAM-dependent_MTases_sf"/>
</dbReference>
<dbReference type="GO" id="GO:0070475">
    <property type="term" value="P:rRNA base methylation"/>
    <property type="evidence" value="ECO:0007669"/>
    <property type="project" value="TreeGrafter"/>
</dbReference>
<evidence type="ECO:0000256" key="2">
    <source>
        <dbReference type="ARBA" id="ARBA00022679"/>
    </source>
</evidence>
<evidence type="ECO:0000256" key="1">
    <source>
        <dbReference type="ARBA" id="ARBA00022603"/>
    </source>
</evidence>
<gene>
    <name evidence="4" type="ORF">KIPB_004327</name>
</gene>
<evidence type="ECO:0000256" key="3">
    <source>
        <dbReference type="SAM" id="SignalP"/>
    </source>
</evidence>
<dbReference type="PANTHER" id="PTHR13393:SF0">
    <property type="entry name" value="RNA N6-ADENOSINE-METHYLTRANSFERASE METTL16"/>
    <property type="match status" value="1"/>
</dbReference>
<dbReference type="EMBL" id="BDIP01000915">
    <property type="protein sequence ID" value="GIQ83075.1"/>
    <property type="molecule type" value="Genomic_DNA"/>
</dbReference>
<feature type="signal peptide" evidence="3">
    <location>
        <begin position="1"/>
        <end position="21"/>
    </location>
</feature>
<feature type="chain" id="PRO_5039936851" evidence="3">
    <location>
        <begin position="22"/>
        <end position="363"/>
    </location>
</feature>